<evidence type="ECO:0000313" key="1">
    <source>
        <dbReference type="EMBL" id="CDP79703.1"/>
    </source>
</evidence>
<accession>A0A024LR64</accession>
<reference evidence="1" key="2">
    <citation type="submission" date="2014-05" db="EMBL/GenBank/DDBJ databases">
        <title>Genome sequencing of Bartonella spp. isolated from human blood.</title>
        <authorList>
            <person name="Raoult D."/>
        </authorList>
    </citation>
    <scope>NUCLEOTIDE SEQUENCE</scope>
    <source>
        <strain evidence="1">MVT06</strain>
    </source>
</reference>
<name>A0A024LR64_9HYPH</name>
<organism evidence="1">
    <name type="scientific">Bartonella schoenbuchensis</name>
    <dbReference type="NCBI Taxonomy" id="165694"/>
    <lineage>
        <taxon>Bacteria</taxon>
        <taxon>Pseudomonadati</taxon>
        <taxon>Pseudomonadota</taxon>
        <taxon>Alphaproteobacteria</taxon>
        <taxon>Hyphomicrobiales</taxon>
        <taxon>Bartonellaceae</taxon>
        <taxon>Bartonella</taxon>
    </lineage>
</organism>
<sequence length="70" mass="8147">MGIFISGLVFANCEREVNADENYYIPNDLDDALDMFDVGPQNLDDLPDEVLEQFDINRRDLCQTLKHQRK</sequence>
<gene>
    <name evidence="1" type="ORF">BN1046_00600</name>
</gene>
<dbReference type="EMBL" id="HG977195">
    <property type="protein sequence ID" value="CDP79703.1"/>
    <property type="molecule type" value="Genomic_DNA"/>
</dbReference>
<dbReference type="AlphaFoldDB" id="A0A024LR64"/>
<protein>
    <submittedName>
        <fullName evidence="1">Uncharacterized protein</fullName>
    </submittedName>
</protein>
<reference evidence="1" key="1">
    <citation type="submission" date="2013-11" db="EMBL/GenBank/DDBJ databases">
        <authorList>
            <person name="GENOMES U."/>
        </authorList>
    </citation>
    <scope>NUCLEOTIDE SEQUENCE</scope>
    <source>
        <strain evidence="1">MVT06</strain>
    </source>
</reference>
<proteinExistence type="predicted"/>